<proteinExistence type="predicted"/>
<evidence type="ECO:0008006" key="3">
    <source>
        <dbReference type="Google" id="ProtNLM"/>
    </source>
</evidence>
<dbReference type="AlphaFoldDB" id="A0A3L6N9Z7"/>
<gene>
    <name evidence="1" type="ORF">BFJ65_g12728</name>
</gene>
<comment type="caution">
    <text evidence="1">The sequence shown here is derived from an EMBL/GenBank/DDBJ whole genome shotgun (WGS) entry which is preliminary data.</text>
</comment>
<dbReference type="Proteomes" id="UP000270866">
    <property type="component" value="Chromosome 10"/>
</dbReference>
<sequence>MATKYDWIVLIPDHKGALAKRIAARPDHLKCIASRIESGAWIMGGT</sequence>
<evidence type="ECO:0000313" key="2">
    <source>
        <dbReference type="Proteomes" id="UP000270866"/>
    </source>
</evidence>
<protein>
    <recommendedName>
        <fullName evidence="3">YCII-related domain-containing protein</fullName>
    </recommendedName>
</protein>
<organism evidence="1 2">
    <name type="scientific">Fusarium oxysporum f. sp. cepae</name>
    <dbReference type="NCBI Taxonomy" id="396571"/>
    <lineage>
        <taxon>Eukaryota</taxon>
        <taxon>Fungi</taxon>
        <taxon>Dikarya</taxon>
        <taxon>Ascomycota</taxon>
        <taxon>Pezizomycotina</taxon>
        <taxon>Sordariomycetes</taxon>
        <taxon>Hypocreomycetidae</taxon>
        <taxon>Hypocreales</taxon>
        <taxon>Nectriaceae</taxon>
        <taxon>Fusarium</taxon>
        <taxon>Fusarium oxysporum species complex</taxon>
    </lineage>
</organism>
<dbReference type="SUPFAM" id="SSF54909">
    <property type="entry name" value="Dimeric alpha+beta barrel"/>
    <property type="match status" value="1"/>
</dbReference>
<name>A0A3L6N9Z7_FUSOX</name>
<dbReference type="EMBL" id="MRCU01000008">
    <property type="protein sequence ID" value="RKK13502.1"/>
    <property type="molecule type" value="Genomic_DNA"/>
</dbReference>
<dbReference type="Gene3D" id="3.30.70.1060">
    <property type="entry name" value="Dimeric alpha+beta barrel"/>
    <property type="match status" value="1"/>
</dbReference>
<accession>A0A3L6N9Z7</accession>
<dbReference type="InterPro" id="IPR011008">
    <property type="entry name" value="Dimeric_a/b-barrel"/>
</dbReference>
<reference evidence="1 2" key="1">
    <citation type="journal article" date="2018" name="Sci. Rep.">
        <title>Characterisation of pathogen-specific regions and novel effector candidates in Fusarium oxysporum f. sp. cepae.</title>
        <authorList>
            <person name="Armitage A.D."/>
            <person name="Taylor A."/>
            <person name="Sobczyk M.K."/>
            <person name="Baxter L."/>
            <person name="Greenfield B.P."/>
            <person name="Bates H.J."/>
            <person name="Wilson F."/>
            <person name="Jackson A.C."/>
            <person name="Ott S."/>
            <person name="Harrison R.J."/>
            <person name="Clarkson J.P."/>
        </authorList>
    </citation>
    <scope>NUCLEOTIDE SEQUENCE [LARGE SCALE GENOMIC DNA]</scope>
    <source>
        <strain evidence="1 2">FoC_Fus2</strain>
    </source>
</reference>
<evidence type="ECO:0000313" key="1">
    <source>
        <dbReference type="EMBL" id="RKK13502.1"/>
    </source>
</evidence>